<dbReference type="EMBL" id="CP017269">
    <property type="protein sequence ID" value="AOT69848.1"/>
    <property type="molecule type" value="Genomic_DNA"/>
</dbReference>
<feature type="region of interest" description="Disordered" evidence="3">
    <location>
        <begin position="221"/>
        <end position="311"/>
    </location>
</feature>
<dbReference type="InterPro" id="IPR020985">
    <property type="entry name" value="Cell_surface_Shp_haem-bd"/>
</dbReference>
<dbReference type="OrthoDB" id="2237216at2"/>
<dbReference type="Proteomes" id="UP000095743">
    <property type="component" value="Chromosome"/>
</dbReference>
<dbReference type="STRING" id="1424294.Gferi_09820"/>
<evidence type="ECO:0000313" key="7">
    <source>
        <dbReference type="EMBL" id="AOT69848.1"/>
    </source>
</evidence>
<evidence type="ECO:0000256" key="1">
    <source>
        <dbReference type="ARBA" id="ARBA00004196"/>
    </source>
</evidence>
<evidence type="ECO:0000256" key="4">
    <source>
        <dbReference type="SAM" id="Phobius"/>
    </source>
</evidence>
<dbReference type="KEGG" id="gfe:Gferi_09820"/>
<protein>
    <recommendedName>
        <fullName evidence="6">NEAT domain-containing protein</fullName>
    </recommendedName>
</protein>
<organism evidence="7 8">
    <name type="scientific">Geosporobacter ferrireducens</name>
    <dbReference type="NCBI Taxonomy" id="1424294"/>
    <lineage>
        <taxon>Bacteria</taxon>
        <taxon>Bacillati</taxon>
        <taxon>Bacillota</taxon>
        <taxon>Clostridia</taxon>
        <taxon>Peptostreptococcales</taxon>
        <taxon>Thermotaleaceae</taxon>
        <taxon>Geosporobacter</taxon>
    </lineage>
</organism>
<feature type="compositionally biased region" description="Basic and acidic residues" evidence="3">
    <location>
        <begin position="299"/>
        <end position="311"/>
    </location>
</feature>
<feature type="compositionally biased region" description="Polar residues" evidence="3">
    <location>
        <begin position="231"/>
        <end position="240"/>
    </location>
</feature>
<keyword evidence="2 5" id="KW-0732">Signal</keyword>
<dbReference type="CDD" id="cd06920">
    <property type="entry name" value="NEAT"/>
    <property type="match status" value="1"/>
</dbReference>
<feature type="compositionally biased region" description="Basic and acidic residues" evidence="3">
    <location>
        <begin position="245"/>
        <end position="278"/>
    </location>
</feature>
<evidence type="ECO:0000256" key="3">
    <source>
        <dbReference type="SAM" id="MobiDB-lite"/>
    </source>
</evidence>
<gene>
    <name evidence="7" type="ORF">Gferi_09820</name>
</gene>
<feature type="transmembrane region" description="Helical" evidence="4">
    <location>
        <begin position="342"/>
        <end position="361"/>
    </location>
</feature>
<dbReference type="RefSeq" id="WP_069975959.1">
    <property type="nucleotide sequence ID" value="NZ_CP017269.1"/>
</dbReference>
<evidence type="ECO:0000259" key="6">
    <source>
        <dbReference type="PROSITE" id="PS50978"/>
    </source>
</evidence>
<keyword evidence="4" id="KW-0812">Transmembrane</keyword>
<feature type="compositionally biased region" description="Low complexity" evidence="3">
    <location>
        <begin position="169"/>
        <end position="185"/>
    </location>
</feature>
<comment type="subcellular location">
    <subcellularLocation>
        <location evidence="1">Cell envelope</location>
    </subcellularLocation>
</comment>
<dbReference type="Gene3D" id="2.60.40.1850">
    <property type="match status" value="1"/>
</dbReference>
<feature type="chain" id="PRO_5039507041" description="NEAT domain-containing protein" evidence="5">
    <location>
        <begin position="24"/>
        <end position="368"/>
    </location>
</feature>
<evidence type="ECO:0000256" key="5">
    <source>
        <dbReference type="SAM" id="SignalP"/>
    </source>
</evidence>
<proteinExistence type="predicted"/>
<dbReference type="InterPro" id="IPR037250">
    <property type="entry name" value="NEAT_dom_sf"/>
</dbReference>
<reference evidence="7 8" key="1">
    <citation type="submission" date="2016-09" db="EMBL/GenBank/DDBJ databases">
        <title>Genomic analysis reveals versatility of anaerobic energy metabolism of Geosporobacter ferrireducens IRF9 of phylum Firmicutes.</title>
        <authorList>
            <person name="Kim S.-J."/>
        </authorList>
    </citation>
    <scope>NUCLEOTIDE SEQUENCE [LARGE SCALE GENOMIC DNA]</scope>
    <source>
        <strain evidence="7 8">IRF9</strain>
    </source>
</reference>
<dbReference type="SMART" id="SM00725">
    <property type="entry name" value="NEAT"/>
    <property type="match status" value="1"/>
</dbReference>
<feature type="domain" description="NEAT" evidence="6">
    <location>
        <begin position="26"/>
        <end position="174"/>
    </location>
</feature>
<dbReference type="AlphaFoldDB" id="A0A1D8GG12"/>
<dbReference type="GO" id="GO:0030313">
    <property type="term" value="C:cell envelope"/>
    <property type="evidence" value="ECO:0007669"/>
    <property type="project" value="UniProtKB-SubCell"/>
</dbReference>
<name>A0A1D8GG12_9FIRM</name>
<keyword evidence="8" id="KW-1185">Reference proteome</keyword>
<evidence type="ECO:0000256" key="2">
    <source>
        <dbReference type="ARBA" id="ARBA00022729"/>
    </source>
</evidence>
<feature type="signal peptide" evidence="5">
    <location>
        <begin position="1"/>
        <end position="23"/>
    </location>
</feature>
<keyword evidence="4" id="KW-1133">Transmembrane helix</keyword>
<dbReference type="InterPro" id="IPR006635">
    <property type="entry name" value="NEAT_dom"/>
</dbReference>
<evidence type="ECO:0000313" key="8">
    <source>
        <dbReference type="Proteomes" id="UP000095743"/>
    </source>
</evidence>
<dbReference type="Pfam" id="PF11545">
    <property type="entry name" value="HemeBinding_Shp"/>
    <property type="match status" value="1"/>
</dbReference>
<feature type="region of interest" description="Disordered" evidence="3">
    <location>
        <begin position="164"/>
        <end position="186"/>
    </location>
</feature>
<dbReference type="SUPFAM" id="SSF158911">
    <property type="entry name" value="NEAT domain-like"/>
    <property type="match status" value="1"/>
</dbReference>
<dbReference type="PROSITE" id="PS50978">
    <property type="entry name" value="NEAT"/>
    <property type="match status" value="1"/>
</dbReference>
<accession>A0A1D8GG12</accession>
<dbReference type="GO" id="GO:0020037">
    <property type="term" value="F:heme binding"/>
    <property type="evidence" value="ECO:0007669"/>
    <property type="project" value="InterPro"/>
</dbReference>
<keyword evidence="4" id="KW-0472">Membrane</keyword>
<sequence>MKKRIFSFLMAIAVILGMTGVNAFALEDGIYMISNTTSYVNPDTGKTDDGGTDTSIGEAMARNMTYPATLYELKGGKHYITLRIKMVSYIDNIQFKVQEKKGEGKNYKAVSHTVVGENKEADTRDYRVEIPSMDLRINATFFVAPMKRNVTYFVSFDSTSVKADDGTFTGNSKKSGGSSKNETGKMPAVVETLTGVSEISPSKSEKKEPVENEVAAANIKTEANKEVSAGDGQQTANLSTVPAAADEKKELDSSKSAVEGEKKDSIETAAGKKEKNDEAAAAQSADHTDDPENVNAPGEETKTPIVEKEREELDLSGVQGLAEFDAKGEPVEKQEEKKSKNFGVLLAAAAIFCPGAAVYFARGKKWNT</sequence>